<evidence type="ECO:0000313" key="1">
    <source>
        <dbReference type="EMBL" id="KIQ01097.1"/>
    </source>
</evidence>
<name>A0A0D0KSD8_AGRTU</name>
<proteinExistence type="predicted"/>
<sequence length="80" mass="9133">MLFANLFDPFKQMRGPFSKPDKRILADLEMLRVPGLHIGLVDRVEPSPLPMLVAQKSFDQTQVLLLSKRTQNLMLWEAGP</sequence>
<dbReference type="AlphaFoldDB" id="A0A0D0KSD8"/>
<reference evidence="1 2" key="1">
    <citation type="submission" date="2014-12" db="EMBL/GenBank/DDBJ databases">
        <title>16Stimator: statistical estimation of ribosomal gene copy numbers from draft genome assemblies.</title>
        <authorList>
            <person name="Perisin M.A."/>
            <person name="Vetter M."/>
            <person name="Gilbert J.A."/>
            <person name="Bergelson J."/>
        </authorList>
    </citation>
    <scope>NUCLEOTIDE SEQUENCE [LARGE SCALE GENOMIC DNA]</scope>
    <source>
        <strain evidence="1 2">MEJ076</strain>
    </source>
</reference>
<accession>A0A0D0KSD8</accession>
<comment type="caution">
    <text evidence="1">The sequence shown here is derived from an EMBL/GenBank/DDBJ whole genome shotgun (WGS) entry which is preliminary data.</text>
</comment>
<evidence type="ECO:0000313" key="2">
    <source>
        <dbReference type="Proteomes" id="UP000035017"/>
    </source>
</evidence>
<organism evidence="1 2">
    <name type="scientific">Agrobacterium tumefaciens</name>
    <dbReference type="NCBI Taxonomy" id="358"/>
    <lineage>
        <taxon>Bacteria</taxon>
        <taxon>Pseudomonadati</taxon>
        <taxon>Pseudomonadota</taxon>
        <taxon>Alphaproteobacteria</taxon>
        <taxon>Hyphomicrobiales</taxon>
        <taxon>Rhizobiaceae</taxon>
        <taxon>Rhizobium/Agrobacterium group</taxon>
        <taxon>Agrobacterium</taxon>
        <taxon>Agrobacterium tumefaciens complex</taxon>
    </lineage>
</organism>
<dbReference type="EMBL" id="JXQV01000015">
    <property type="protein sequence ID" value="KIQ01097.1"/>
    <property type="molecule type" value="Genomic_DNA"/>
</dbReference>
<protein>
    <submittedName>
        <fullName evidence="1">Uncharacterized protein</fullName>
    </submittedName>
</protein>
<gene>
    <name evidence="1" type="ORF">RU07_16045</name>
</gene>
<dbReference type="Proteomes" id="UP000035017">
    <property type="component" value="Unassembled WGS sequence"/>
</dbReference>